<protein>
    <submittedName>
        <fullName evidence="1">Uncharacterized protein</fullName>
    </submittedName>
</protein>
<gene>
    <name evidence="1" type="ORF">BV25DRAFT_1914605</name>
</gene>
<keyword evidence="2" id="KW-1185">Reference proteome</keyword>
<comment type="caution">
    <text evidence="1">The sequence shown here is derived from an EMBL/GenBank/DDBJ whole genome shotgun (WGS) entry which is preliminary data.</text>
</comment>
<proteinExistence type="predicted"/>
<evidence type="ECO:0000313" key="2">
    <source>
        <dbReference type="Proteomes" id="UP000814140"/>
    </source>
</evidence>
<sequence>MSTRSFVVFQDEPSEPPPKTKEESSAPLSPSITPLSPLTTSLTTAEKENLHPVTGARAGTPSDSQTKKRKNSVLATKLHVPYVAKKHKESKELQTDSKKRKAPSSTSKVSGRKGAHSSSSKGAGGLSTLLLKVEELPKVEEEVDETTAEEERIAQADVDSKCYDLTVSPLADVSKAFEQVPVLPADGKDVALRILSPKKITTAEKVSTSSIVVKKPTSFSTPERKRIYAAFTFASPSPASKRFAAAHNSTLDMFGDIEFRP</sequence>
<accession>A0ACB8T6M2</accession>
<organism evidence="1 2">
    <name type="scientific">Artomyces pyxidatus</name>
    <dbReference type="NCBI Taxonomy" id="48021"/>
    <lineage>
        <taxon>Eukaryota</taxon>
        <taxon>Fungi</taxon>
        <taxon>Dikarya</taxon>
        <taxon>Basidiomycota</taxon>
        <taxon>Agaricomycotina</taxon>
        <taxon>Agaricomycetes</taxon>
        <taxon>Russulales</taxon>
        <taxon>Auriscalpiaceae</taxon>
        <taxon>Artomyces</taxon>
    </lineage>
</organism>
<dbReference type="Proteomes" id="UP000814140">
    <property type="component" value="Unassembled WGS sequence"/>
</dbReference>
<dbReference type="EMBL" id="MU277199">
    <property type="protein sequence ID" value="KAI0064414.1"/>
    <property type="molecule type" value="Genomic_DNA"/>
</dbReference>
<reference evidence="1" key="2">
    <citation type="journal article" date="2022" name="New Phytol.">
        <title>Evolutionary transition to the ectomycorrhizal habit in the genomes of a hyperdiverse lineage of mushroom-forming fungi.</title>
        <authorList>
            <person name="Looney B."/>
            <person name="Miyauchi S."/>
            <person name="Morin E."/>
            <person name="Drula E."/>
            <person name="Courty P.E."/>
            <person name="Kohler A."/>
            <person name="Kuo A."/>
            <person name="LaButti K."/>
            <person name="Pangilinan J."/>
            <person name="Lipzen A."/>
            <person name="Riley R."/>
            <person name="Andreopoulos W."/>
            <person name="He G."/>
            <person name="Johnson J."/>
            <person name="Nolan M."/>
            <person name="Tritt A."/>
            <person name="Barry K.W."/>
            <person name="Grigoriev I.V."/>
            <person name="Nagy L.G."/>
            <person name="Hibbett D."/>
            <person name="Henrissat B."/>
            <person name="Matheny P.B."/>
            <person name="Labbe J."/>
            <person name="Martin F.M."/>
        </authorList>
    </citation>
    <scope>NUCLEOTIDE SEQUENCE</scope>
    <source>
        <strain evidence="1">HHB10654</strain>
    </source>
</reference>
<name>A0ACB8T6M2_9AGAM</name>
<reference evidence="1" key="1">
    <citation type="submission" date="2021-03" db="EMBL/GenBank/DDBJ databases">
        <authorList>
            <consortium name="DOE Joint Genome Institute"/>
            <person name="Ahrendt S."/>
            <person name="Looney B.P."/>
            <person name="Miyauchi S."/>
            <person name="Morin E."/>
            <person name="Drula E."/>
            <person name="Courty P.E."/>
            <person name="Chicoki N."/>
            <person name="Fauchery L."/>
            <person name="Kohler A."/>
            <person name="Kuo A."/>
            <person name="Labutti K."/>
            <person name="Pangilinan J."/>
            <person name="Lipzen A."/>
            <person name="Riley R."/>
            <person name="Andreopoulos W."/>
            <person name="He G."/>
            <person name="Johnson J."/>
            <person name="Barry K.W."/>
            <person name="Grigoriev I.V."/>
            <person name="Nagy L."/>
            <person name="Hibbett D."/>
            <person name="Henrissat B."/>
            <person name="Matheny P.B."/>
            <person name="Labbe J."/>
            <person name="Martin F."/>
        </authorList>
    </citation>
    <scope>NUCLEOTIDE SEQUENCE</scope>
    <source>
        <strain evidence="1">HHB10654</strain>
    </source>
</reference>
<evidence type="ECO:0000313" key="1">
    <source>
        <dbReference type="EMBL" id="KAI0064414.1"/>
    </source>
</evidence>